<dbReference type="AlphaFoldDB" id="A0A0B6Y1N0"/>
<dbReference type="EMBL" id="HACG01003174">
    <property type="protein sequence ID" value="CEK50039.1"/>
    <property type="molecule type" value="Transcribed_RNA"/>
</dbReference>
<feature type="non-terminal residue" evidence="1">
    <location>
        <position position="1"/>
    </location>
</feature>
<protein>
    <submittedName>
        <fullName evidence="1">Uncharacterized protein</fullName>
    </submittedName>
</protein>
<reference evidence="1" key="1">
    <citation type="submission" date="2014-12" db="EMBL/GenBank/DDBJ databases">
        <title>Insight into the proteome of Arion vulgaris.</title>
        <authorList>
            <person name="Aradska J."/>
            <person name="Bulat T."/>
            <person name="Smidak R."/>
            <person name="Sarate P."/>
            <person name="Gangsoo J."/>
            <person name="Sialana F."/>
            <person name="Bilban M."/>
            <person name="Lubec G."/>
        </authorList>
    </citation>
    <scope>NUCLEOTIDE SEQUENCE</scope>
    <source>
        <tissue evidence="1">Skin</tissue>
    </source>
</reference>
<proteinExistence type="predicted"/>
<name>A0A0B6Y1N0_9EUPU</name>
<accession>A0A0B6Y1N0</accession>
<feature type="non-terminal residue" evidence="1">
    <location>
        <position position="175"/>
    </location>
</feature>
<evidence type="ECO:0000313" key="1">
    <source>
        <dbReference type="EMBL" id="CEK50039.1"/>
    </source>
</evidence>
<gene>
    <name evidence="1" type="primary">ORF9696</name>
</gene>
<organism evidence="1">
    <name type="scientific">Arion vulgaris</name>
    <dbReference type="NCBI Taxonomy" id="1028688"/>
    <lineage>
        <taxon>Eukaryota</taxon>
        <taxon>Metazoa</taxon>
        <taxon>Spiralia</taxon>
        <taxon>Lophotrochozoa</taxon>
        <taxon>Mollusca</taxon>
        <taxon>Gastropoda</taxon>
        <taxon>Heterobranchia</taxon>
        <taxon>Euthyneura</taxon>
        <taxon>Panpulmonata</taxon>
        <taxon>Eupulmonata</taxon>
        <taxon>Stylommatophora</taxon>
        <taxon>Helicina</taxon>
        <taxon>Arionoidea</taxon>
        <taxon>Arionidae</taxon>
        <taxon>Arion</taxon>
    </lineage>
</organism>
<sequence>AGHQMRRGMPQLTEYVTAIGRKGTQLQNSSESVKLEISEALEIHVRELNARERALREEVETFLTGELRNLRIHKENTEGEIASLSSFCNTAESVLSISHPISDDDLVEMKSQCQEHLETVYGYEDGTIRPPTVKQIQASLESTFLSSTISNFGDLIITSRLTPTQSQVSLDVPFR</sequence>